<evidence type="ECO:0000313" key="2">
    <source>
        <dbReference type="Proteomes" id="UP000275012"/>
    </source>
</evidence>
<comment type="caution">
    <text evidence="1">The sequence shown here is derived from an EMBL/GenBank/DDBJ whole genome shotgun (WGS) entry which is preliminary data.</text>
</comment>
<sequence>MFERPHHLRIAKLLQFFNAELLQDAKCYFGGGTAIVLSLGEYRESIDVDFLCSSKEGFRVLRNTVTMQSLGALLREPVPHRRDVRSERDKIATFLDVDGAPVKVEFLLEGNLEISGSFDPVFQVPTLSREDMYATKLLANADRGLDKSTLSRDIIDLAMMIDHWGDIPESAWTKAKAAYGGHVVRAYHRSCELICDQTYLIGCLRKMHMEEGLVERLPEVLECSPRLDADDHDSAWKP</sequence>
<keyword evidence="2" id="KW-1185">Reference proteome</keyword>
<dbReference type="RefSeq" id="WP_122101472.1">
    <property type="nucleotide sequence ID" value="NZ_RFLY01000008.1"/>
</dbReference>
<proteinExistence type="predicted"/>
<dbReference type="EMBL" id="RFLY01000008">
    <property type="protein sequence ID" value="RMH92999.1"/>
    <property type="molecule type" value="Genomic_DNA"/>
</dbReference>
<protein>
    <submittedName>
        <fullName evidence="1">Nucleotidyl transferase AbiEii/AbiGii toxin family protein</fullName>
    </submittedName>
</protein>
<gene>
    <name evidence="1" type="ORF">EBB59_07185</name>
</gene>
<reference evidence="1 2" key="1">
    <citation type="submission" date="2018-10" db="EMBL/GenBank/DDBJ databases">
        <title>Proposal of Lysobacter pythonis sp. nov. isolated from royal pythons (Python regius).</title>
        <authorList>
            <person name="Hans-Juergen B."/>
            <person name="Huptas C."/>
            <person name="Sandra B."/>
            <person name="Igor L."/>
            <person name="Joachim S."/>
            <person name="Siegfried S."/>
            <person name="Mareike W."/>
            <person name="Peter K."/>
        </authorList>
    </citation>
    <scope>NUCLEOTIDE SEQUENCE [LARGE SCALE GENOMIC DNA]</scope>
    <source>
        <strain evidence="1 2">4284/11</strain>
    </source>
</reference>
<accession>A0A3M2I039</accession>
<keyword evidence="1" id="KW-0808">Transferase</keyword>
<evidence type="ECO:0000313" key="1">
    <source>
        <dbReference type="EMBL" id="RMH92999.1"/>
    </source>
</evidence>
<dbReference type="OrthoDB" id="5508069at2"/>
<dbReference type="InterPro" id="IPR014942">
    <property type="entry name" value="AbiEii"/>
</dbReference>
<organism evidence="1 2">
    <name type="scientific">Solilutibacter pythonis</name>
    <dbReference type="NCBI Taxonomy" id="2483112"/>
    <lineage>
        <taxon>Bacteria</taxon>
        <taxon>Pseudomonadati</taxon>
        <taxon>Pseudomonadota</taxon>
        <taxon>Gammaproteobacteria</taxon>
        <taxon>Lysobacterales</taxon>
        <taxon>Lysobacteraceae</taxon>
        <taxon>Solilutibacter</taxon>
    </lineage>
</organism>
<dbReference type="GO" id="GO:0016740">
    <property type="term" value="F:transferase activity"/>
    <property type="evidence" value="ECO:0007669"/>
    <property type="project" value="UniProtKB-KW"/>
</dbReference>
<dbReference type="Pfam" id="PF08843">
    <property type="entry name" value="AbiEii"/>
    <property type="match status" value="1"/>
</dbReference>
<dbReference type="AlphaFoldDB" id="A0A3M2I039"/>
<dbReference type="Proteomes" id="UP000275012">
    <property type="component" value="Unassembled WGS sequence"/>
</dbReference>
<name>A0A3M2I039_9GAMM</name>